<feature type="region of interest" description="Disordered" evidence="1">
    <location>
        <begin position="14"/>
        <end position="101"/>
    </location>
</feature>
<feature type="compositionally biased region" description="Low complexity" evidence="1">
    <location>
        <begin position="62"/>
        <end position="82"/>
    </location>
</feature>
<dbReference type="Proteomes" id="UP000597761">
    <property type="component" value="Unassembled WGS sequence"/>
</dbReference>
<protein>
    <recommendedName>
        <fullName evidence="4">Multidrug transporter</fullName>
    </recommendedName>
</protein>
<evidence type="ECO:0000256" key="1">
    <source>
        <dbReference type="SAM" id="MobiDB-lite"/>
    </source>
</evidence>
<keyword evidence="3" id="KW-1185">Reference proteome</keyword>
<gene>
    <name evidence="2" type="ORF">GCM10011512_00490</name>
</gene>
<accession>A0ABQ1NKS1</accession>
<dbReference type="RefSeq" id="WP_188664578.1">
    <property type="nucleotide sequence ID" value="NZ_BMJI01000001.1"/>
</dbReference>
<evidence type="ECO:0008006" key="4">
    <source>
        <dbReference type="Google" id="ProtNLM"/>
    </source>
</evidence>
<name>A0ABQ1NKS1_9MICC</name>
<reference evidence="3" key="1">
    <citation type="journal article" date="2019" name="Int. J. Syst. Evol. Microbiol.">
        <title>The Global Catalogue of Microorganisms (GCM) 10K type strain sequencing project: providing services to taxonomists for standard genome sequencing and annotation.</title>
        <authorList>
            <consortium name="The Broad Institute Genomics Platform"/>
            <consortium name="The Broad Institute Genome Sequencing Center for Infectious Disease"/>
            <person name="Wu L."/>
            <person name="Ma J."/>
        </authorList>
    </citation>
    <scope>NUCLEOTIDE SEQUENCE [LARGE SCALE GENOMIC DNA]</scope>
    <source>
        <strain evidence="3">CGMCC 1.15480</strain>
    </source>
</reference>
<comment type="caution">
    <text evidence="2">The sequence shown here is derived from an EMBL/GenBank/DDBJ whole genome shotgun (WGS) entry which is preliminary data.</text>
</comment>
<feature type="compositionally biased region" description="Pro residues" evidence="1">
    <location>
        <begin position="24"/>
        <end position="33"/>
    </location>
</feature>
<sequence>MTERRPVLTEAELAAEDYHEKPRPGGPEGPLVPAPEELLDPETTGERSGGSSDAPTATPVEGDATAAVADAAGPGAAAQTDADAGEADLPPGDDVVPGEDR</sequence>
<evidence type="ECO:0000313" key="3">
    <source>
        <dbReference type="Proteomes" id="UP000597761"/>
    </source>
</evidence>
<organism evidence="2 3">
    <name type="scientific">Tersicoccus solisilvae</name>
    <dbReference type="NCBI Taxonomy" id="1882339"/>
    <lineage>
        <taxon>Bacteria</taxon>
        <taxon>Bacillati</taxon>
        <taxon>Actinomycetota</taxon>
        <taxon>Actinomycetes</taxon>
        <taxon>Micrococcales</taxon>
        <taxon>Micrococcaceae</taxon>
        <taxon>Tersicoccus</taxon>
    </lineage>
</organism>
<evidence type="ECO:0000313" key="2">
    <source>
        <dbReference type="EMBL" id="GGC77834.1"/>
    </source>
</evidence>
<dbReference type="EMBL" id="BMJI01000001">
    <property type="protein sequence ID" value="GGC77834.1"/>
    <property type="molecule type" value="Genomic_DNA"/>
</dbReference>
<proteinExistence type="predicted"/>